<dbReference type="Proteomes" id="UP000006056">
    <property type="component" value="Chromosome"/>
</dbReference>
<protein>
    <submittedName>
        <fullName evidence="1">Uncharacterized protein</fullName>
    </submittedName>
</protein>
<dbReference type="AlphaFoldDB" id="I3ZCK9"/>
<name>I3ZCK9_TERRK</name>
<evidence type="ECO:0000313" key="1">
    <source>
        <dbReference type="EMBL" id="AFL86977.1"/>
    </source>
</evidence>
<proteinExistence type="predicted"/>
<gene>
    <name evidence="1" type="ordered locus">Terro_0640</name>
</gene>
<reference evidence="1 2" key="1">
    <citation type="submission" date="2012-06" db="EMBL/GenBank/DDBJ databases">
        <title>Complete genome of Terriglobus roseus DSM 18391.</title>
        <authorList>
            <consortium name="US DOE Joint Genome Institute (JGI-PGF)"/>
            <person name="Lucas S."/>
            <person name="Copeland A."/>
            <person name="Lapidus A."/>
            <person name="Glavina del Rio T."/>
            <person name="Dalin E."/>
            <person name="Tice H."/>
            <person name="Bruce D."/>
            <person name="Goodwin L."/>
            <person name="Pitluck S."/>
            <person name="Peters L."/>
            <person name="Mikhailova N."/>
            <person name="Munk A.C.C."/>
            <person name="Kyrpides N."/>
            <person name="Mavromatis K."/>
            <person name="Ivanova N."/>
            <person name="Brettin T."/>
            <person name="Detter J.C."/>
            <person name="Han C."/>
            <person name="Larimer F."/>
            <person name="Land M."/>
            <person name="Hauser L."/>
            <person name="Markowitz V."/>
            <person name="Cheng J.-F."/>
            <person name="Hugenholtz P."/>
            <person name="Woyke T."/>
            <person name="Wu D."/>
            <person name="Brambilla E."/>
            <person name="Klenk H.-P."/>
            <person name="Eisen J.A."/>
        </authorList>
    </citation>
    <scope>NUCLEOTIDE SEQUENCE [LARGE SCALE GENOMIC DNA]</scope>
    <source>
        <strain evidence="2">DSM 18391 / NRRL B-41598 / KBS 63</strain>
    </source>
</reference>
<accession>I3ZCK9</accession>
<evidence type="ECO:0000313" key="2">
    <source>
        <dbReference type="Proteomes" id="UP000006056"/>
    </source>
</evidence>
<dbReference type="STRING" id="926566.Terro_0640"/>
<organism evidence="1 2">
    <name type="scientific">Terriglobus roseus (strain DSM 18391 / NRRL B-41598 / KBS 63)</name>
    <dbReference type="NCBI Taxonomy" id="926566"/>
    <lineage>
        <taxon>Bacteria</taxon>
        <taxon>Pseudomonadati</taxon>
        <taxon>Acidobacteriota</taxon>
        <taxon>Terriglobia</taxon>
        <taxon>Terriglobales</taxon>
        <taxon>Acidobacteriaceae</taxon>
        <taxon>Terriglobus</taxon>
    </lineage>
</organism>
<dbReference type="KEGG" id="trs:Terro_0640"/>
<keyword evidence="2" id="KW-1185">Reference proteome</keyword>
<dbReference type="HOGENOM" id="CLU_2425974_0_0_0"/>
<sequence>MRKSRMNGAPDSGGLRWVLAGREKIPQRLKPVLNDGIYGMAKAMPLRKRSRFARVPLMRKSRMNGAPDSRFDLYIFLSRDGKVRALHESPP</sequence>
<dbReference type="EMBL" id="CP003379">
    <property type="protein sequence ID" value="AFL86977.1"/>
    <property type="molecule type" value="Genomic_DNA"/>
</dbReference>